<keyword evidence="4 6" id="KW-1005">Bacterial flagellum biogenesis</keyword>
<name>A0A268EKR3_9BACL</name>
<evidence type="ECO:0000256" key="1">
    <source>
        <dbReference type="ARBA" id="ARBA00004514"/>
    </source>
</evidence>
<evidence type="ECO:0000256" key="5">
    <source>
        <dbReference type="ARBA" id="ARBA00023186"/>
    </source>
</evidence>
<comment type="subcellular location">
    <subcellularLocation>
        <location evidence="1 6">Cytoplasm</location>
        <location evidence="1 6">Cytosol</location>
    </subcellularLocation>
</comment>
<keyword evidence="3 6" id="KW-0963">Cytoplasm</keyword>
<evidence type="ECO:0000256" key="2">
    <source>
        <dbReference type="ARBA" id="ARBA00008787"/>
    </source>
</evidence>
<evidence type="ECO:0000313" key="7">
    <source>
        <dbReference type="EMBL" id="PAD73708.1"/>
    </source>
</evidence>
<dbReference type="PANTHER" id="PTHR34773">
    <property type="entry name" value="FLAGELLAR SECRETION CHAPERONE FLIS"/>
    <property type="match status" value="1"/>
</dbReference>
<keyword evidence="7" id="KW-0969">Cilium</keyword>
<dbReference type="InterPro" id="IPR036584">
    <property type="entry name" value="FliS_sf"/>
</dbReference>
<dbReference type="GO" id="GO:0005829">
    <property type="term" value="C:cytosol"/>
    <property type="evidence" value="ECO:0007669"/>
    <property type="project" value="UniProtKB-SubCell"/>
</dbReference>
<dbReference type="GO" id="GO:0044780">
    <property type="term" value="P:bacterial-type flagellum assembly"/>
    <property type="evidence" value="ECO:0007669"/>
    <property type="project" value="InterPro"/>
</dbReference>
<dbReference type="PIRSF" id="PIRSF039090">
    <property type="entry name" value="Flis"/>
    <property type="match status" value="1"/>
</dbReference>
<dbReference type="CDD" id="cd16098">
    <property type="entry name" value="FliS"/>
    <property type="match status" value="1"/>
</dbReference>
<gene>
    <name evidence="7" type="primary">fliS</name>
    <name evidence="7" type="ORF">CHH67_19575</name>
</gene>
<evidence type="ECO:0000313" key="8">
    <source>
        <dbReference type="Proteomes" id="UP000215596"/>
    </source>
</evidence>
<keyword evidence="5" id="KW-0143">Chaperone</keyword>
<dbReference type="NCBIfam" id="TIGR00208">
    <property type="entry name" value="fliS"/>
    <property type="match status" value="1"/>
</dbReference>
<comment type="similarity">
    <text evidence="2 6">Belongs to the FliS family.</text>
</comment>
<dbReference type="PANTHER" id="PTHR34773:SF1">
    <property type="entry name" value="FLAGELLAR SECRETION CHAPERONE FLIS"/>
    <property type="match status" value="1"/>
</dbReference>
<dbReference type="Pfam" id="PF02561">
    <property type="entry name" value="FliS"/>
    <property type="match status" value="1"/>
</dbReference>
<keyword evidence="7" id="KW-0282">Flagellum</keyword>
<organism evidence="7 8">
    <name type="scientific">Paenibacillus campinasensis</name>
    <dbReference type="NCBI Taxonomy" id="66347"/>
    <lineage>
        <taxon>Bacteria</taxon>
        <taxon>Bacillati</taxon>
        <taxon>Bacillota</taxon>
        <taxon>Bacilli</taxon>
        <taxon>Bacillales</taxon>
        <taxon>Paenibacillaceae</taxon>
        <taxon>Paenibacillus</taxon>
    </lineage>
</organism>
<dbReference type="AlphaFoldDB" id="A0A268EKR3"/>
<dbReference type="EMBL" id="NPBY01000063">
    <property type="protein sequence ID" value="PAD73708.1"/>
    <property type="molecule type" value="Genomic_DNA"/>
</dbReference>
<dbReference type="InterPro" id="IPR003713">
    <property type="entry name" value="FliS"/>
</dbReference>
<dbReference type="GO" id="GO:0071973">
    <property type="term" value="P:bacterial-type flagellum-dependent cell motility"/>
    <property type="evidence" value="ECO:0007669"/>
    <property type="project" value="TreeGrafter"/>
</dbReference>
<keyword evidence="7" id="KW-0966">Cell projection</keyword>
<dbReference type="SUPFAM" id="SSF101116">
    <property type="entry name" value="Flagellar export chaperone FliS"/>
    <property type="match status" value="1"/>
</dbReference>
<accession>A0A268EKR3</accession>
<sequence>MAPTPNYQQQYLKAKVETASPGDLTLLLYEELHRKLNMARVLYEKGQFPEMMDRLHGARSILYEFIATLNFEYEISHQLRQLYDYYIRRIGDFAVNKDISILDEVIEFAREYTDTWRQALAQVKSAKGKS</sequence>
<comment type="caution">
    <text evidence="7">The sequence shown here is derived from an EMBL/GenBank/DDBJ whole genome shotgun (WGS) entry which is preliminary data.</text>
</comment>
<reference evidence="7 8" key="1">
    <citation type="submission" date="2017-07" db="EMBL/GenBank/DDBJ databases">
        <title>Isolation and whole genome analysis of endospore-forming bacteria from heroin.</title>
        <authorList>
            <person name="Kalinowski J."/>
            <person name="Ahrens B."/>
            <person name="Al-Dilaimi A."/>
            <person name="Winkler A."/>
            <person name="Wibberg D."/>
            <person name="Schleenbecker U."/>
            <person name="Ruckert C."/>
            <person name="Wolfel R."/>
            <person name="Grass G."/>
        </authorList>
    </citation>
    <scope>NUCLEOTIDE SEQUENCE [LARGE SCALE GENOMIC DNA]</scope>
    <source>
        <strain evidence="7 8">7537-G1</strain>
    </source>
</reference>
<dbReference type="Proteomes" id="UP000215596">
    <property type="component" value="Unassembled WGS sequence"/>
</dbReference>
<dbReference type="OrthoDB" id="1524959at2"/>
<protein>
    <recommendedName>
        <fullName evidence="6">Flagellar secretion chaperone FliS</fullName>
    </recommendedName>
</protein>
<evidence type="ECO:0000256" key="4">
    <source>
        <dbReference type="ARBA" id="ARBA00022795"/>
    </source>
</evidence>
<proteinExistence type="inferred from homology"/>
<evidence type="ECO:0000256" key="6">
    <source>
        <dbReference type="PIRNR" id="PIRNR039090"/>
    </source>
</evidence>
<evidence type="ECO:0000256" key="3">
    <source>
        <dbReference type="ARBA" id="ARBA00022490"/>
    </source>
</evidence>
<dbReference type="Gene3D" id="1.20.120.340">
    <property type="entry name" value="Flagellar protein FliS"/>
    <property type="match status" value="1"/>
</dbReference>